<dbReference type="AlphaFoldDB" id="A0A941JT08"/>
<comment type="caution">
    <text evidence="1">The sequence shown here is derived from an EMBL/GenBank/DDBJ whole genome shotgun (WGS) entry which is preliminary data.</text>
</comment>
<reference evidence="1" key="1">
    <citation type="submission" date="2021-02" db="EMBL/GenBank/DDBJ databases">
        <title>Metagenome analyses of Stigonema ocellatum DSM 106950, Chlorogloea purpurea SAG 13.99 and Gomphosphaeria aponina DSM 107014.</title>
        <authorList>
            <person name="Marter P."/>
            <person name="Huang S."/>
        </authorList>
    </citation>
    <scope>NUCLEOTIDE SEQUENCE</scope>
    <source>
        <strain evidence="1">JP213</strain>
    </source>
</reference>
<sequence length="95" mass="10835">MTTQLLPKLMSLPPTLPREGAVSIELEDGVPIFRASSIIQTRIETLLQKQQVSPLNSDEEQELDSYEEIDDYLSFINPLVRNLFEEQKASCLNKK</sequence>
<dbReference type="EMBL" id="JADQBC010000041">
    <property type="protein sequence ID" value="MBR8827742.1"/>
    <property type="molecule type" value="Genomic_DNA"/>
</dbReference>
<evidence type="ECO:0000313" key="2">
    <source>
        <dbReference type="Proteomes" id="UP000767446"/>
    </source>
</evidence>
<organism evidence="1 2">
    <name type="scientific">Gomphosphaeria aponina SAG 52.96 = DSM 107014</name>
    <dbReference type="NCBI Taxonomy" id="1521640"/>
    <lineage>
        <taxon>Bacteria</taxon>
        <taxon>Bacillati</taxon>
        <taxon>Cyanobacteriota</taxon>
        <taxon>Cyanophyceae</taxon>
        <taxon>Oscillatoriophycideae</taxon>
        <taxon>Chroococcales</taxon>
        <taxon>Gomphosphaeriaceae</taxon>
        <taxon>Gomphosphaeria</taxon>
    </lineage>
</organism>
<protein>
    <submittedName>
        <fullName evidence="1">Uncharacterized protein</fullName>
    </submittedName>
</protein>
<name>A0A941JT08_9CHRO</name>
<gene>
    <name evidence="1" type="ORF">DSM107014_07510</name>
</gene>
<dbReference type="Proteomes" id="UP000767446">
    <property type="component" value="Unassembled WGS sequence"/>
</dbReference>
<evidence type="ECO:0000313" key="1">
    <source>
        <dbReference type="EMBL" id="MBR8827742.1"/>
    </source>
</evidence>
<accession>A0A941JT08</accession>
<proteinExistence type="predicted"/>